<sequence>MGADTQPSGPSGEPAESQRPMIRACDMCRIKKIRCQPTKQGCLQCTKYKTKCHFTPISTKRKSRRPAGYKYIAQLEERLQNMENVLEKALQRAKSTEADAAGEDDTIDLNPFEISDKQPQSDVVVASPPQRVTNIFPSSWFGGNNMTPGDFTEILNSASSPLRPSPSFTVGMALGPFSLPTFQELPTKPVALDLVMDTFKSFNRFFPLFDEEDFLQKFDRHYLTSSPSSPGWWACINIVLSLAHRFRSMRMFETGSESAQACGYCHNALAVVAELNVLHNSLPAVQALVGMAVVLQGSANSHPASVLTAAAVRLAQAMGLHRKTRDNGLTEAQNEQRRRVFWIAYFLDKDISLRMGQPFSQDDDDMDVELPSGILSQLPFSGDGPCTIDLFKSRIGLAVIQGQVYKRLYSVQVSQQSETQKASVAKELDSILSYWRNGVEIDLESDHVTVPLSPEALHVLILRFTYINCLIMVARHLPQRQQLVVNEGSGMQATFAPIESDCIIESRKAVRLMHLIPHGDYACVWILLHPFFAAVTTLLQNALDHPACPDAQSDLEIVQPFFRLLDVLAAEERTCYRSNEARRMHRECNDLLRRASEAVGCVSMVFDPTGLIEVVQGVA</sequence>
<comment type="caution">
    <text evidence="5">The sequence shown here is derived from an EMBL/GenBank/DDBJ whole genome shotgun (WGS) entry which is preliminary data.</text>
</comment>
<accession>A0A430LYB4</accession>
<evidence type="ECO:0000256" key="3">
    <source>
        <dbReference type="SAM" id="Coils"/>
    </source>
</evidence>
<dbReference type="SMART" id="SM00066">
    <property type="entry name" value="GAL4"/>
    <property type="match status" value="1"/>
</dbReference>
<evidence type="ECO:0000313" key="5">
    <source>
        <dbReference type="EMBL" id="RTE80738.1"/>
    </source>
</evidence>
<keyword evidence="3" id="KW-0175">Coiled coil</keyword>
<dbReference type="InterPro" id="IPR001138">
    <property type="entry name" value="Zn2Cys6_DnaBD"/>
</dbReference>
<dbReference type="GO" id="GO:0008270">
    <property type="term" value="F:zinc ion binding"/>
    <property type="evidence" value="ECO:0007669"/>
    <property type="project" value="InterPro"/>
</dbReference>
<dbReference type="Pfam" id="PF04082">
    <property type="entry name" value="Fungal_trans"/>
    <property type="match status" value="1"/>
</dbReference>
<evidence type="ECO:0000256" key="2">
    <source>
        <dbReference type="ARBA" id="ARBA00023242"/>
    </source>
</evidence>
<keyword evidence="2" id="KW-0539">Nucleus</keyword>
<reference evidence="5 6" key="1">
    <citation type="submission" date="2017-06" db="EMBL/GenBank/DDBJ databases">
        <title>Comparative genomic analysis of Ambrosia Fusariam Clade fungi.</title>
        <authorList>
            <person name="Stajich J.E."/>
            <person name="Carrillo J."/>
            <person name="Kijimoto T."/>
            <person name="Eskalen A."/>
            <person name="O'Donnell K."/>
            <person name="Kasson M."/>
        </authorList>
    </citation>
    <scope>NUCLEOTIDE SEQUENCE [LARGE SCALE GENOMIC DNA]</scope>
    <source>
        <strain evidence="5 6">UCR1854</strain>
    </source>
</reference>
<dbReference type="CDD" id="cd00067">
    <property type="entry name" value="GAL4"/>
    <property type="match status" value="1"/>
</dbReference>
<dbReference type="Pfam" id="PF00172">
    <property type="entry name" value="Zn_clus"/>
    <property type="match status" value="1"/>
</dbReference>
<keyword evidence="1" id="KW-0479">Metal-binding</keyword>
<evidence type="ECO:0000259" key="4">
    <source>
        <dbReference type="PROSITE" id="PS50048"/>
    </source>
</evidence>
<dbReference type="PANTHER" id="PTHR46910">
    <property type="entry name" value="TRANSCRIPTION FACTOR PDR1"/>
    <property type="match status" value="1"/>
</dbReference>
<dbReference type="CDD" id="cd12148">
    <property type="entry name" value="fungal_TF_MHR"/>
    <property type="match status" value="1"/>
</dbReference>
<evidence type="ECO:0000313" key="6">
    <source>
        <dbReference type="Proteomes" id="UP000287124"/>
    </source>
</evidence>
<dbReference type="GO" id="GO:0000981">
    <property type="term" value="F:DNA-binding transcription factor activity, RNA polymerase II-specific"/>
    <property type="evidence" value="ECO:0007669"/>
    <property type="project" value="InterPro"/>
</dbReference>
<dbReference type="GO" id="GO:0003677">
    <property type="term" value="F:DNA binding"/>
    <property type="evidence" value="ECO:0007669"/>
    <property type="project" value="InterPro"/>
</dbReference>
<dbReference type="Proteomes" id="UP000287124">
    <property type="component" value="Unassembled WGS sequence"/>
</dbReference>
<dbReference type="EMBL" id="MIKF01000052">
    <property type="protein sequence ID" value="RTE80738.1"/>
    <property type="molecule type" value="Genomic_DNA"/>
</dbReference>
<dbReference type="InterPro" id="IPR036864">
    <property type="entry name" value="Zn2-C6_fun-type_DNA-bd_sf"/>
</dbReference>
<dbReference type="PROSITE" id="PS50048">
    <property type="entry name" value="ZN2_CY6_FUNGAL_2"/>
    <property type="match status" value="1"/>
</dbReference>
<gene>
    <name evidence="5" type="ORF">BHE90_004782</name>
</gene>
<dbReference type="PROSITE" id="PS00463">
    <property type="entry name" value="ZN2_CY6_FUNGAL_1"/>
    <property type="match status" value="1"/>
</dbReference>
<dbReference type="SMART" id="SM00906">
    <property type="entry name" value="Fungal_trans"/>
    <property type="match status" value="1"/>
</dbReference>
<dbReference type="PANTHER" id="PTHR46910:SF25">
    <property type="entry name" value="ABC-TRANSPORTER-REGULATING TRANSCRIPTION FACTOR"/>
    <property type="match status" value="1"/>
</dbReference>
<dbReference type="InterPro" id="IPR007219">
    <property type="entry name" value="XnlR_reg_dom"/>
</dbReference>
<organism evidence="5 6">
    <name type="scientific">Fusarium euwallaceae</name>
    <dbReference type="NCBI Taxonomy" id="1147111"/>
    <lineage>
        <taxon>Eukaryota</taxon>
        <taxon>Fungi</taxon>
        <taxon>Dikarya</taxon>
        <taxon>Ascomycota</taxon>
        <taxon>Pezizomycotina</taxon>
        <taxon>Sordariomycetes</taxon>
        <taxon>Hypocreomycetidae</taxon>
        <taxon>Hypocreales</taxon>
        <taxon>Nectriaceae</taxon>
        <taxon>Fusarium</taxon>
        <taxon>Fusarium solani species complex</taxon>
    </lineage>
</organism>
<dbReference type="GO" id="GO:0006351">
    <property type="term" value="P:DNA-templated transcription"/>
    <property type="evidence" value="ECO:0007669"/>
    <property type="project" value="InterPro"/>
</dbReference>
<dbReference type="SUPFAM" id="SSF57701">
    <property type="entry name" value="Zn2/Cys6 DNA-binding domain"/>
    <property type="match status" value="1"/>
</dbReference>
<proteinExistence type="predicted"/>
<name>A0A430LYB4_9HYPO</name>
<feature type="coiled-coil region" evidence="3">
    <location>
        <begin position="72"/>
        <end position="99"/>
    </location>
</feature>
<feature type="domain" description="Zn(2)-C6 fungal-type" evidence="4">
    <location>
        <begin position="24"/>
        <end position="54"/>
    </location>
</feature>
<dbReference type="InterPro" id="IPR050987">
    <property type="entry name" value="AtrR-like"/>
</dbReference>
<dbReference type="AlphaFoldDB" id="A0A430LYB4"/>
<dbReference type="Gene3D" id="4.10.240.10">
    <property type="entry name" value="Zn(2)-C6 fungal-type DNA-binding domain"/>
    <property type="match status" value="1"/>
</dbReference>
<evidence type="ECO:0000256" key="1">
    <source>
        <dbReference type="ARBA" id="ARBA00022723"/>
    </source>
</evidence>
<protein>
    <recommendedName>
        <fullName evidence="4">Zn(2)-C6 fungal-type domain-containing protein</fullName>
    </recommendedName>
</protein>
<keyword evidence="6" id="KW-1185">Reference proteome</keyword>